<gene>
    <name evidence="2" type="ORF">CEUTPL_LOCUS9023</name>
</gene>
<evidence type="ECO:0000256" key="1">
    <source>
        <dbReference type="SAM" id="MobiDB-lite"/>
    </source>
</evidence>
<feature type="region of interest" description="Disordered" evidence="1">
    <location>
        <begin position="1"/>
        <end position="65"/>
    </location>
</feature>
<dbReference type="AlphaFoldDB" id="A0A9N9MRI6"/>
<proteinExistence type="predicted"/>
<reference evidence="2" key="1">
    <citation type="submission" date="2022-01" db="EMBL/GenBank/DDBJ databases">
        <authorList>
            <person name="King R."/>
        </authorList>
    </citation>
    <scope>NUCLEOTIDE SEQUENCE</scope>
</reference>
<sequence>MNKKGSRNTTRRSKSRKGKKGRKRKHDPSVSRKAKKTKKTQQNSSKVSSGYVESKSGRVEVKPQRLKKISSDKSVVFVESYPKTNITQIIDLSKSSSSILNSASSANTSYYSATSHSTPSLIFIFKSKSFRKEAQKATSLLNILSKNDNFRNSCSDYESFFDDDTDDSEYPFQCLSGADLSDEIKESMINYFDKKNK</sequence>
<dbReference type="Proteomes" id="UP001152799">
    <property type="component" value="Chromosome 4"/>
</dbReference>
<protein>
    <submittedName>
        <fullName evidence="2">Uncharacterized protein</fullName>
    </submittedName>
</protein>
<dbReference type="EMBL" id="OU892280">
    <property type="protein sequence ID" value="CAG9768485.1"/>
    <property type="molecule type" value="Genomic_DNA"/>
</dbReference>
<feature type="compositionally biased region" description="Basic residues" evidence="1">
    <location>
        <begin position="1"/>
        <end position="39"/>
    </location>
</feature>
<keyword evidence="3" id="KW-1185">Reference proteome</keyword>
<evidence type="ECO:0000313" key="3">
    <source>
        <dbReference type="Proteomes" id="UP001152799"/>
    </source>
</evidence>
<name>A0A9N9MRI6_9CUCU</name>
<organism evidence="2 3">
    <name type="scientific">Ceutorhynchus assimilis</name>
    <name type="common">cabbage seed weevil</name>
    <dbReference type="NCBI Taxonomy" id="467358"/>
    <lineage>
        <taxon>Eukaryota</taxon>
        <taxon>Metazoa</taxon>
        <taxon>Ecdysozoa</taxon>
        <taxon>Arthropoda</taxon>
        <taxon>Hexapoda</taxon>
        <taxon>Insecta</taxon>
        <taxon>Pterygota</taxon>
        <taxon>Neoptera</taxon>
        <taxon>Endopterygota</taxon>
        <taxon>Coleoptera</taxon>
        <taxon>Polyphaga</taxon>
        <taxon>Cucujiformia</taxon>
        <taxon>Curculionidae</taxon>
        <taxon>Ceutorhynchinae</taxon>
        <taxon>Ceutorhynchus</taxon>
    </lineage>
</organism>
<evidence type="ECO:0000313" key="2">
    <source>
        <dbReference type="EMBL" id="CAG9768485.1"/>
    </source>
</evidence>
<feature type="compositionally biased region" description="Low complexity" evidence="1">
    <location>
        <begin position="40"/>
        <end position="49"/>
    </location>
</feature>
<accession>A0A9N9MRI6</accession>